<proteinExistence type="predicted"/>
<comment type="caution">
    <text evidence="1">The sequence shown here is derived from an EMBL/GenBank/DDBJ whole genome shotgun (WGS) entry which is preliminary data.</text>
</comment>
<dbReference type="Proteomes" id="UP000275401">
    <property type="component" value="Unassembled WGS sequence"/>
</dbReference>
<accession>A0A3M8W479</accession>
<reference evidence="1 2" key="1">
    <citation type="submission" date="2018-11" db="EMBL/GenBank/DDBJ databases">
        <title>The Potential of Streptomyces as Biocontrol Agents against the Tomato grey mould, Botrytis cinerea (Gray mold) Frontiers in Microbiology.</title>
        <authorList>
            <person name="Li D."/>
        </authorList>
    </citation>
    <scope>NUCLEOTIDE SEQUENCE [LARGE SCALE GENOMIC DNA]</scope>
    <source>
        <strain evidence="1 2">NEAU-LD23</strain>
    </source>
</reference>
<keyword evidence="2" id="KW-1185">Reference proteome</keyword>
<evidence type="ECO:0000313" key="1">
    <source>
        <dbReference type="EMBL" id="RNG22813.1"/>
    </source>
</evidence>
<gene>
    <name evidence="1" type="ORF">EEJ42_19445</name>
</gene>
<dbReference type="EMBL" id="RIBZ01000247">
    <property type="protein sequence ID" value="RNG22813.1"/>
    <property type="molecule type" value="Genomic_DNA"/>
</dbReference>
<name>A0A3M8W479_9ACTN</name>
<organism evidence="1 2">
    <name type="scientific">Streptomyces botrytidirepellens</name>
    <dbReference type="NCBI Taxonomy" id="2486417"/>
    <lineage>
        <taxon>Bacteria</taxon>
        <taxon>Bacillati</taxon>
        <taxon>Actinomycetota</taxon>
        <taxon>Actinomycetes</taxon>
        <taxon>Kitasatosporales</taxon>
        <taxon>Streptomycetaceae</taxon>
        <taxon>Streptomyces</taxon>
    </lineage>
</organism>
<protein>
    <submittedName>
        <fullName evidence="1">Uncharacterized protein</fullName>
    </submittedName>
</protein>
<evidence type="ECO:0000313" key="2">
    <source>
        <dbReference type="Proteomes" id="UP000275401"/>
    </source>
</evidence>
<sequence>MRLSPTDIAVRRTWTVELRPQPGGPMLACSQCPPQPHPVAAISARSVALAHLSRHAHENAVPDHLRTCQCQARGCHWHPRHRGCAGSVLLVLTGDRSGRRWRLADACAACAAATEQASVVPNILITAPPAACCARINGPRRPYTPGPQEQVRVREMLTYLAAALPRFSSPTARLLAVQCALRADAGGRVRLPAGLLRSMRLAGYAAPWHELTHAGWLSCLSPTARRTYGGVVAQLLDAAVLDQAPPRRARARAAHWALHPIPLAATREAPPAVQLTTLTLAVHTPGQSGSVEVDLLTRLCGLSLGQVEELLDRLVRARLLDCWQRFAEAGELRWHLPPEPPPDA</sequence>
<dbReference type="AlphaFoldDB" id="A0A3M8W479"/>
<dbReference type="RefSeq" id="WP_123101248.1">
    <property type="nucleotide sequence ID" value="NZ_RIBZ01000247.1"/>
</dbReference>